<dbReference type="Pfam" id="PF00857">
    <property type="entry name" value="Isochorismatase"/>
    <property type="match status" value="1"/>
</dbReference>
<comment type="caution">
    <text evidence="3">The sequence shown here is derived from an EMBL/GenBank/DDBJ whole genome shotgun (WGS) entry which is preliminary data.</text>
</comment>
<evidence type="ECO:0000313" key="3">
    <source>
        <dbReference type="EMBL" id="KLV08105.1"/>
    </source>
</evidence>
<dbReference type="PATRIC" id="fig|320778.3.peg.3237"/>
<evidence type="ECO:0000313" key="4">
    <source>
        <dbReference type="Proteomes" id="UP000035909"/>
    </source>
</evidence>
<dbReference type="RefSeq" id="WP_047885997.1">
    <property type="nucleotide sequence ID" value="NZ_CP071326.1"/>
</dbReference>
<dbReference type="PANTHER" id="PTHR43540">
    <property type="entry name" value="PEROXYUREIDOACRYLATE/UREIDOACRYLATE AMIDOHYDROLASE-RELATED"/>
    <property type="match status" value="1"/>
</dbReference>
<dbReference type="STRING" id="320778.ABT57_14895"/>
<protein>
    <submittedName>
        <fullName evidence="3">Isochorismatase</fullName>
    </submittedName>
</protein>
<dbReference type="OrthoDB" id="1157330at2"/>
<gene>
    <name evidence="3" type="ORF">ABT57_14895</name>
</gene>
<keyword evidence="4" id="KW-1185">Reference proteome</keyword>
<dbReference type="AlphaFoldDB" id="A0A0J1H8N2"/>
<dbReference type="PANTHER" id="PTHR43540:SF14">
    <property type="entry name" value="ISOCHORISMATASE"/>
    <property type="match status" value="1"/>
</dbReference>
<dbReference type="Gene3D" id="3.40.50.850">
    <property type="entry name" value="Isochorismatase-like"/>
    <property type="match status" value="1"/>
</dbReference>
<sequence>MKSAVLVIDVQTIVFDVDPQPFETQHVISRINTITAWARKQQKPVIFVQHDQPDTPIAYQSEGWQLYRELVTCEGDLYTRKSTPDSFLNTNLKELLEELGIEKLIVCGYASEFCVDTTVRRAAGLGYPVELVSDAHTTQDKPHANAAVIRAHENSTLSTMSNFGMPIRCVSTAELLATPELLTQ</sequence>
<reference evidence="3 4" key="1">
    <citation type="submission" date="2015-05" db="EMBL/GenBank/DDBJ databases">
        <title>Photobacterium galathea sp. nov.</title>
        <authorList>
            <person name="Machado H."/>
            <person name="Gram L."/>
        </authorList>
    </citation>
    <scope>NUCLEOTIDE SEQUENCE [LARGE SCALE GENOMIC DNA]</scope>
    <source>
        <strain evidence="3 4">DSM 22954</strain>
    </source>
</reference>
<dbReference type="InterPro" id="IPR000868">
    <property type="entry name" value="Isochorismatase-like_dom"/>
</dbReference>
<dbReference type="EMBL" id="LDOU01000015">
    <property type="protein sequence ID" value="KLV08105.1"/>
    <property type="molecule type" value="Genomic_DNA"/>
</dbReference>
<dbReference type="Proteomes" id="UP000035909">
    <property type="component" value="Unassembled WGS sequence"/>
</dbReference>
<dbReference type="InterPro" id="IPR036380">
    <property type="entry name" value="Isochorismatase-like_sf"/>
</dbReference>
<accession>A0A0J1H8N2</accession>
<dbReference type="InterPro" id="IPR050272">
    <property type="entry name" value="Isochorismatase-like_hydrls"/>
</dbReference>
<name>A0A0J1H8N2_9GAMM</name>
<evidence type="ECO:0000259" key="2">
    <source>
        <dbReference type="Pfam" id="PF00857"/>
    </source>
</evidence>
<dbReference type="GO" id="GO:0016787">
    <property type="term" value="F:hydrolase activity"/>
    <property type="evidence" value="ECO:0007669"/>
    <property type="project" value="UniProtKB-KW"/>
</dbReference>
<dbReference type="SUPFAM" id="SSF52499">
    <property type="entry name" value="Isochorismatase-like hydrolases"/>
    <property type="match status" value="1"/>
</dbReference>
<evidence type="ECO:0000256" key="1">
    <source>
        <dbReference type="ARBA" id="ARBA00022801"/>
    </source>
</evidence>
<organism evidence="3 4">
    <name type="scientific">Photobacterium ganghwense</name>
    <dbReference type="NCBI Taxonomy" id="320778"/>
    <lineage>
        <taxon>Bacteria</taxon>
        <taxon>Pseudomonadati</taxon>
        <taxon>Pseudomonadota</taxon>
        <taxon>Gammaproteobacteria</taxon>
        <taxon>Vibrionales</taxon>
        <taxon>Vibrionaceae</taxon>
        <taxon>Photobacterium</taxon>
    </lineage>
</organism>
<proteinExistence type="predicted"/>
<feature type="domain" description="Isochorismatase-like" evidence="2">
    <location>
        <begin position="3"/>
        <end position="151"/>
    </location>
</feature>
<keyword evidence="1" id="KW-0378">Hydrolase</keyword>
<dbReference type="CDD" id="cd01014">
    <property type="entry name" value="nicotinamidase_related"/>
    <property type="match status" value="1"/>
</dbReference>